<accession>A0A8J0U2V4</accession>
<dbReference type="PANTHER" id="PTHR14819:SF22">
    <property type="entry name" value="UP-REGULATOR OF CELL PROLIFERATION-LIKE"/>
    <property type="match status" value="1"/>
</dbReference>
<dbReference type="SUPFAM" id="SSF52540">
    <property type="entry name" value="P-loop containing nucleoside triphosphate hydrolases"/>
    <property type="match status" value="1"/>
</dbReference>
<dbReference type="RefSeq" id="XP_018095687.1">
    <property type="nucleotide sequence ID" value="XM_018240198.2"/>
</dbReference>
<organism evidence="3 4">
    <name type="scientific">Xenopus laevis</name>
    <name type="common">African clawed frog</name>
    <dbReference type="NCBI Taxonomy" id="8355"/>
    <lineage>
        <taxon>Eukaryota</taxon>
        <taxon>Metazoa</taxon>
        <taxon>Chordata</taxon>
        <taxon>Craniata</taxon>
        <taxon>Vertebrata</taxon>
        <taxon>Euteleostomi</taxon>
        <taxon>Amphibia</taxon>
        <taxon>Batrachia</taxon>
        <taxon>Anura</taxon>
        <taxon>Pipoidea</taxon>
        <taxon>Pipidae</taxon>
        <taxon>Xenopodinae</taxon>
        <taxon>Xenopus</taxon>
        <taxon>Xenopus</taxon>
    </lineage>
</organism>
<dbReference type="InterPro" id="IPR052986">
    <property type="entry name" value="VLIG_GTPase"/>
</dbReference>
<dbReference type="GO" id="GO:0005525">
    <property type="term" value="F:GTP binding"/>
    <property type="evidence" value="ECO:0007669"/>
    <property type="project" value="InterPro"/>
</dbReference>
<dbReference type="GeneID" id="108703894"/>
<dbReference type="InterPro" id="IPR058641">
    <property type="entry name" value="GVIN1_dom"/>
</dbReference>
<protein>
    <submittedName>
        <fullName evidence="4">Up-regulator of cell proliferation</fullName>
    </submittedName>
</protein>
<gene>
    <name evidence="4" type="primary">LOC108703894</name>
</gene>
<comment type="similarity">
    <text evidence="1">Belongs to the TRAFAC class dynamin-like GTPase superfamily. Very large inducible GTPase (VLIG) family.</text>
</comment>
<dbReference type="InterPro" id="IPR027417">
    <property type="entry name" value="P-loop_NTPase"/>
</dbReference>
<dbReference type="Pfam" id="PF25683">
    <property type="entry name" value="URGCP_GTPase"/>
    <property type="match status" value="1"/>
</dbReference>
<dbReference type="OrthoDB" id="1597724at2759"/>
<evidence type="ECO:0000313" key="3">
    <source>
        <dbReference type="Proteomes" id="UP000186698"/>
    </source>
</evidence>
<name>A0A8J0U2V4_XENLA</name>
<dbReference type="PROSITE" id="PS51717">
    <property type="entry name" value="G_VLIG"/>
    <property type="match status" value="1"/>
</dbReference>
<dbReference type="InterPro" id="IPR030383">
    <property type="entry name" value="G_VLIG_dom"/>
</dbReference>
<feature type="domain" description="VLIG-type G" evidence="2">
    <location>
        <begin position="588"/>
        <end position="834"/>
    </location>
</feature>
<dbReference type="PANTHER" id="PTHR14819">
    <property type="entry name" value="GTP-BINDING"/>
    <property type="match status" value="1"/>
</dbReference>
<dbReference type="InterPro" id="IPR057365">
    <property type="entry name" value="URGCP"/>
</dbReference>
<dbReference type="Gene3D" id="3.40.50.300">
    <property type="entry name" value="P-loop containing nucleotide triphosphate hydrolases"/>
    <property type="match status" value="1"/>
</dbReference>
<keyword evidence="3" id="KW-1185">Reference proteome</keyword>
<dbReference type="Proteomes" id="UP000186698">
    <property type="component" value="Chromosome 9_10L"/>
</dbReference>
<dbReference type="Pfam" id="PF25974">
    <property type="entry name" value="URGCP_9th"/>
    <property type="match status" value="1"/>
</dbReference>
<evidence type="ECO:0000313" key="4">
    <source>
        <dbReference type="RefSeq" id="XP_018095687.1"/>
    </source>
</evidence>
<evidence type="ECO:0000259" key="2">
    <source>
        <dbReference type="PROSITE" id="PS51717"/>
    </source>
</evidence>
<evidence type="ECO:0000256" key="1">
    <source>
        <dbReference type="ARBA" id="ARBA00006828"/>
    </source>
</evidence>
<dbReference type="Pfam" id="PF25496">
    <property type="entry name" value="URGCP"/>
    <property type="match status" value="1"/>
</dbReference>
<proteinExistence type="inferred from homology"/>
<sequence>MEPYKISKLTLTDILSIGKESEKNTTLEDMPWCFLNKVMAVDSTARNTTINQPLFSEGEGANWYEHPFPNLKPTTQLSIHPLDVVCAVLHCSDNFLQQEIISKMSMCQFAVPLILPPSHDQECTFLLWALRGIVKRWRPQSLAESKGFIEDNLVNIKMPTFSFVRLGECNISKSRILNQLLCQTQSYYDIFVNQDMVCGNTEKTIADGLVEISWFFPGSVTKSELFPEPAAIINLRGDLLSYWKQFTFLTHVSSAVFIFTKYFSEKEYQLFLNCKNSNTDYYFVIDSSDIIETQKIIGILKELSKVLKVNILRSNHRNIKELIVTIQHYVAKYMSKEEVRVSLQDLADVATKLGLHVDENSTECQKAKAHAVSITNEIKNVLDYKKKTMPLQGVPWKELSKIEKELCRMKHQGNTNINIYKRELERKCSELHRTQYQCELPRGIRDYMNSLMTLSKVEKGYFINWMKFYLDAITRNNLLGLQAEYKEKCSKLPTNSSEINTLCEKISDSSLGVDHFLRELGQFYEAECAMLKEKHIQPNKNKFCKLPGLATDLLLNGFPLELIDGDASNIPLQWITDVLAELNKNIAGCRMRVISVLGVQSTGKSTLLNTMFGLQFPVASGRCTRGAFMTLIKIKKNLQKELGCDFILVIDTEGLKAPDLASLEGSYEHDNELATLVVGLSDITIVNIAMENATEMKDILQIVVHAFLRMKKVGRKRNCFLVHQNVNDVSAYLNNRINRNKLLNELNDMTKVAAKMEKIDAPMDFSDIMTYDPDKHSWYIPGLWHGVPPMAPINFGYSENIFKLKKHLIKFMKESHNSGPQNIESFTEWMNSLWKAVKYETFIFSFRNSLVAEAYEQLSAKYSKLQWNFRSQVYTWLSEQENIIRNQPQSKMTVGTTDILEKKMTELLDREEAYMTEQLKLFFDQSISKMYVAERYRADFMSYVKCLRLNMEVIISSKYLETMQIQRGKQEIRNIQESCLKFIEEKVNIFLNTTNACYLSDTELRKEFDLMWDKMLQEQQVVRLRKRRIDNEMLEQFKKEMRTRGGYVMEILHNVLSLKFYGQNDFKMDKSYINIPLWTTKKVKEFFTNDCYKKLANVAKTLQYRCQNYVTDKIKTGEDYNELYCQELLNIINQKLKHEEVRKLEATNEFEVNLKLHILGAAAPQFQKMHDDFGLKNDPRLLINRSKPQYFDIFKNKLQQKDESNARAKDFCDQCLKPAITDHIYKNLGKEIINDLLKDHFDFRFNSQNHFHFRILKELLKFNKYEHYAEYITNYEIYLKRWISKYIVMKYTNCSGLDVLIVKIISSVTEKIQSTLSDKNIQNSQTVSELLESFCMNLRKHLVISNNAMRIIIFQNTVNIHQLANNIKFHLEKCQEEIRSGMKHLDIESLLACLSLKPQDELLKKILGCGKKCPFCNASCEARGDDHQEHFVSAHRPKGLAQYRFSDDNSLCTLTCSTAIISNGTFRNPDTGGKKHPYRDYRSVYPQWIIHPERNPTASLYWKFVLARFNYDFAKLFQANPAEIPAEWLKITEKQALCSLEDMYNIK</sequence>
<reference evidence="4" key="1">
    <citation type="submission" date="2025-08" db="UniProtKB">
        <authorList>
            <consortium name="RefSeq"/>
        </authorList>
    </citation>
    <scope>IDENTIFICATION</scope>
    <source>
        <strain evidence="4">J_2021</strain>
        <tissue evidence="4">Erythrocytes</tissue>
    </source>
</reference>
<dbReference type="KEGG" id="xla:108703894"/>